<name>A0ABU6KI79_9BACI</name>
<dbReference type="Proteomes" id="UP001335737">
    <property type="component" value="Unassembled WGS sequence"/>
</dbReference>
<evidence type="ECO:0000313" key="3">
    <source>
        <dbReference type="Proteomes" id="UP001335737"/>
    </source>
</evidence>
<dbReference type="EMBL" id="JARZFX010000007">
    <property type="protein sequence ID" value="MEC5424590.1"/>
    <property type="molecule type" value="Genomic_DNA"/>
</dbReference>
<keyword evidence="1" id="KW-1133">Transmembrane helix</keyword>
<keyword evidence="1" id="KW-0472">Membrane</keyword>
<sequence length="190" mass="22227">MDYFIVSVEVCRLFGLNDFFSLVISVFIILPVVSIIRELGYYLTSKAFGAKDASITIGSGPHLFQFSIFQIRRFYFMYSWCTYDSLKRDTKWAHVIIYSSPMLANILVALFINALLANDLLGMETFWNRFVFYAFYFVLFDAIPMYYPDGQPSNGRVVYDLIRYGRRSGFDRSDPQMETYDENSYNAEDR</sequence>
<evidence type="ECO:0008006" key="4">
    <source>
        <dbReference type="Google" id="ProtNLM"/>
    </source>
</evidence>
<evidence type="ECO:0000256" key="1">
    <source>
        <dbReference type="SAM" id="Phobius"/>
    </source>
</evidence>
<organism evidence="2 3">
    <name type="scientific">Virgibacillus tibetensis</name>
    <dbReference type="NCBI Taxonomy" id="3042313"/>
    <lineage>
        <taxon>Bacteria</taxon>
        <taxon>Bacillati</taxon>
        <taxon>Bacillota</taxon>
        <taxon>Bacilli</taxon>
        <taxon>Bacillales</taxon>
        <taxon>Bacillaceae</taxon>
        <taxon>Virgibacillus</taxon>
    </lineage>
</organism>
<gene>
    <name evidence="2" type="ORF">QGM71_13900</name>
</gene>
<feature type="transmembrane region" description="Helical" evidence="1">
    <location>
        <begin position="19"/>
        <end position="36"/>
    </location>
</feature>
<comment type="caution">
    <text evidence="2">The sequence shown here is derived from an EMBL/GenBank/DDBJ whole genome shotgun (WGS) entry which is preliminary data.</text>
</comment>
<protein>
    <recommendedName>
        <fullName evidence="4">EXPERA domain-containing protein</fullName>
    </recommendedName>
</protein>
<accession>A0ABU6KI79</accession>
<feature type="transmembrane region" description="Helical" evidence="1">
    <location>
        <begin position="95"/>
        <end position="118"/>
    </location>
</feature>
<keyword evidence="3" id="KW-1185">Reference proteome</keyword>
<reference evidence="2 3" key="1">
    <citation type="journal article" date="2024" name="Int. J. Syst. Evol. Microbiol.">
        <title>Virgibacillus tibetensis sp. nov., isolated from salt lake on the Tibetan Plateau of China.</title>
        <authorList>
            <person name="Phurbu D."/>
            <person name="Liu Z.-X."/>
            <person name="Wang R."/>
            <person name="Zheng Y.-Y."/>
            <person name="Liu H.-C."/>
            <person name="Zhou Y.-G."/>
            <person name="Yu Y.-J."/>
            <person name="Li A.-H."/>
        </authorList>
    </citation>
    <scope>NUCLEOTIDE SEQUENCE [LARGE SCALE GENOMIC DNA]</scope>
    <source>
        <strain evidence="2 3">C22-A2</strain>
    </source>
</reference>
<feature type="transmembrane region" description="Helical" evidence="1">
    <location>
        <begin position="130"/>
        <end position="147"/>
    </location>
</feature>
<proteinExistence type="predicted"/>
<evidence type="ECO:0000313" key="2">
    <source>
        <dbReference type="EMBL" id="MEC5424590.1"/>
    </source>
</evidence>
<keyword evidence="1" id="KW-0812">Transmembrane</keyword>